<dbReference type="PIRSF" id="PIRSF001467">
    <property type="entry name" value="Peptidylpro_ismrse"/>
    <property type="match status" value="1"/>
</dbReference>
<dbReference type="PROSITE" id="PS50072">
    <property type="entry name" value="CSA_PPIASE_2"/>
    <property type="match status" value="1"/>
</dbReference>
<comment type="catalytic activity">
    <reaction evidence="1 5">
        <text>[protein]-peptidylproline (omega=180) = [protein]-peptidylproline (omega=0)</text>
        <dbReference type="Rhea" id="RHEA:16237"/>
        <dbReference type="Rhea" id="RHEA-COMP:10747"/>
        <dbReference type="Rhea" id="RHEA-COMP:10748"/>
        <dbReference type="ChEBI" id="CHEBI:83833"/>
        <dbReference type="ChEBI" id="CHEBI:83834"/>
        <dbReference type="EC" id="5.2.1.8"/>
    </reaction>
</comment>
<dbReference type="OrthoDB" id="271386at2759"/>
<dbReference type="GO" id="GO:0071013">
    <property type="term" value="C:catalytic step 2 spliceosome"/>
    <property type="evidence" value="ECO:0007669"/>
    <property type="project" value="TreeGrafter"/>
</dbReference>
<evidence type="ECO:0000256" key="5">
    <source>
        <dbReference type="RuleBase" id="RU363019"/>
    </source>
</evidence>
<dbReference type="Proteomes" id="UP000095192">
    <property type="component" value="Unassembled WGS sequence"/>
</dbReference>
<dbReference type="EC" id="5.2.1.8" evidence="5"/>
<dbReference type="PRINTS" id="PR00153">
    <property type="entry name" value="CSAPPISMRASE"/>
</dbReference>
<dbReference type="GeneID" id="34623051"/>
<comment type="caution">
    <text evidence="6">The sequence shown here is derived from an EMBL/GenBank/DDBJ whole genome shotgun (WGS) entry which is preliminary data.</text>
</comment>
<organism evidence="6 7">
    <name type="scientific">Cyclospora cayetanensis</name>
    <dbReference type="NCBI Taxonomy" id="88456"/>
    <lineage>
        <taxon>Eukaryota</taxon>
        <taxon>Sar</taxon>
        <taxon>Alveolata</taxon>
        <taxon>Apicomplexa</taxon>
        <taxon>Conoidasida</taxon>
        <taxon>Coccidia</taxon>
        <taxon>Eucoccidiorida</taxon>
        <taxon>Eimeriorina</taxon>
        <taxon>Eimeriidae</taxon>
        <taxon>Cyclospora</taxon>
    </lineage>
</organism>
<protein>
    <recommendedName>
        <fullName evidence="5">Peptidyl-prolyl cis-trans isomerase</fullName>
        <shortName evidence="5">PPIase</shortName>
        <ecNumber evidence="5">5.2.1.8</ecNumber>
    </recommendedName>
</protein>
<dbReference type="VEuPathDB" id="ToxoDB:cyc_07009"/>
<dbReference type="Gene3D" id="2.40.100.10">
    <property type="entry name" value="Cyclophilin-like"/>
    <property type="match status" value="1"/>
</dbReference>
<dbReference type="Pfam" id="PF00160">
    <property type="entry name" value="Pro_isomerase"/>
    <property type="match status" value="1"/>
</dbReference>
<keyword evidence="7" id="KW-1185">Reference proteome</keyword>
<accession>A0A1D3CY43</accession>
<proteinExistence type="inferred from homology"/>
<dbReference type="InterPro" id="IPR002130">
    <property type="entry name" value="Cyclophilin-type_PPIase_dom"/>
</dbReference>
<dbReference type="EMBL" id="JROU02001534">
    <property type="protein sequence ID" value="OEH76117.1"/>
    <property type="molecule type" value="Genomic_DNA"/>
</dbReference>
<gene>
    <name evidence="6" type="ORF">cyc_07009</name>
</gene>
<dbReference type="VEuPathDB" id="ToxoDB:LOC34623051"/>
<comment type="function">
    <text evidence="5">PPIases accelerate the folding of proteins. It catalyzes the cis-trans isomerization of proline imidic peptide bonds in oligopeptides.</text>
</comment>
<dbReference type="InterPro" id="IPR029000">
    <property type="entry name" value="Cyclophilin-like_dom_sf"/>
</dbReference>
<reference evidence="6 7" key="1">
    <citation type="journal article" date="2016" name="BMC Genomics">
        <title>Comparative genomics reveals Cyclospora cayetanensis possesses coccidia-like metabolism and invasion components but unique surface antigens.</title>
        <authorList>
            <person name="Liu S."/>
            <person name="Wang L."/>
            <person name="Zheng H."/>
            <person name="Xu Z."/>
            <person name="Roellig D.M."/>
            <person name="Li N."/>
            <person name="Frace M.A."/>
            <person name="Tang K."/>
            <person name="Arrowood M.J."/>
            <person name="Moss D.M."/>
            <person name="Zhang L."/>
            <person name="Feng Y."/>
            <person name="Xiao L."/>
        </authorList>
    </citation>
    <scope>NUCLEOTIDE SEQUENCE [LARGE SCALE GENOMIC DNA]</scope>
    <source>
        <strain evidence="6 7">CHN_HEN01</strain>
    </source>
</reference>
<dbReference type="FunFam" id="2.40.100.10:FF:000012">
    <property type="entry name" value="Peptidyl-prolyl cis-trans isomerase"/>
    <property type="match status" value="1"/>
</dbReference>
<dbReference type="SUPFAM" id="SSF50891">
    <property type="entry name" value="Cyclophilin-like"/>
    <property type="match status" value="1"/>
</dbReference>
<evidence type="ECO:0000256" key="1">
    <source>
        <dbReference type="ARBA" id="ARBA00000971"/>
    </source>
</evidence>
<evidence type="ECO:0000313" key="7">
    <source>
        <dbReference type="Proteomes" id="UP000095192"/>
    </source>
</evidence>
<dbReference type="InterPro" id="IPR044666">
    <property type="entry name" value="Cyclophilin_A-like"/>
</dbReference>
<evidence type="ECO:0000256" key="3">
    <source>
        <dbReference type="ARBA" id="ARBA00023235"/>
    </source>
</evidence>
<dbReference type="PANTHER" id="PTHR45625:SF2">
    <property type="entry name" value="PEPTIDYL-PROLYL CIS-TRANS ISOMERASE-LIKE 3"/>
    <property type="match status" value="1"/>
</dbReference>
<evidence type="ECO:0000313" key="6">
    <source>
        <dbReference type="EMBL" id="OEH76117.1"/>
    </source>
</evidence>
<keyword evidence="3 5" id="KW-0413">Isomerase</keyword>
<keyword evidence="2 5" id="KW-0697">Rotamase</keyword>
<dbReference type="CDD" id="cd01928">
    <property type="entry name" value="Cyclophilin_PPIL3_like"/>
    <property type="match status" value="1"/>
</dbReference>
<sequence length="165" mass="18118">MSVTLKTTHGDLKAELFCQQTPRTCKNFLALCASNAYDGCIFTRNIKGFAVQTGDPTNTGKGGESIYGGFFEDEFVSSLKHDRRGVLSMANQGAPNTNGSQFFITYSRQPHLNGVYTVFGRLIDGMDTLDKIEKEPVGKKNRPINEIKILSVVIHANPIADAEQL</sequence>
<dbReference type="PANTHER" id="PTHR45625">
    <property type="entry name" value="PEPTIDYL-PROLYL CIS-TRANS ISOMERASE-RELATED"/>
    <property type="match status" value="1"/>
</dbReference>
<dbReference type="InterPro" id="IPR024936">
    <property type="entry name" value="Cyclophilin-type_PPIase"/>
</dbReference>
<dbReference type="AlphaFoldDB" id="A0A1D3CY43"/>
<evidence type="ECO:0000256" key="4">
    <source>
        <dbReference type="ARBA" id="ARBA00038286"/>
    </source>
</evidence>
<name>A0A1D3CY43_9EIME</name>
<comment type="similarity">
    <text evidence="4">Belongs to the cyclophilin-type PPIase family. PPIL3 subfamily.</text>
</comment>
<evidence type="ECO:0000256" key="2">
    <source>
        <dbReference type="ARBA" id="ARBA00023110"/>
    </source>
</evidence>
<dbReference type="GO" id="GO:0003755">
    <property type="term" value="F:peptidyl-prolyl cis-trans isomerase activity"/>
    <property type="evidence" value="ECO:0007669"/>
    <property type="project" value="UniProtKB-UniRule"/>
</dbReference>